<sequence>MGDVAALPLGRSVALPDVRGDRALQVTWHDDRGVVVVSLWRDGRCAGTVRLDPAEAAAMIAALGEGLERHERRARGPRSA</sequence>
<comment type="caution">
    <text evidence="1">The sequence shown here is derived from an EMBL/GenBank/DDBJ whole genome shotgun (WGS) entry which is preliminary data.</text>
</comment>
<dbReference type="EMBL" id="AXCW01000100">
    <property type="protein sequence ID" value="EYR63358.1"/>
    <property type="molecule type" value="Genomic_DNA"/>
</dbReference>
<evidence type="ECO:0000313" key="2">
    <source>
        <dbReference type="Proteomes" id="UP000019753"/>
    </source>
</evidence>
<dbReference type="Proteomes" id="UP000019753">
    <property type="component" value="Unassembled WGS sequence"/>
</dbReference>
<dbReference type="RefSeq" id="WP_034226139.1">
    <property type="nucleotide sequence ID" value="NZ_AXCW01000100.1"/>
</dbReference>
<name>A0A021VQH4_9CELL</name>
<gene>
    <name evidence="1" type="ORF">N866_01155</name>
</gene>
<protein>
    <submittedName>
        <fullName evidence="1">Uncharacterized protein</fullName>
    </submittedName>
</protein>
<evidence type="ECO:0000313" key="1">
    <source>
        <dbReference type="EMBL" id="EYR63358.1"/>
    </source>
</evidence>
<organism evidence="1 2">
    <name type="scientific">Actinotalea ferrariae CF5-4</name>
    <dbReference type="NCBI Taxonomy" id="948458"/>
    <lineage>
        <taxon>Bacteria</taxon>
        <taxon>Bacillati</taxon>
        <taxon>Actinomycetota</taxon>
        <taxon>Actinomycetes</taxon>
        <taxon>Micrococcales</taxon>
        <taxon>Cellulomonadaceae</taxon>
        <taxon>Actinotalea</taxon>
    </lineage>
</organism>
<dbReference type="AlphaFoldDB" id="A0A021VQH4"/>
<proteinExistence type="predicted"/>
<keyword evidence="2" id="KW-1185">Reference proteome</keyword>
<reference evidence="1 2" key="1">
    <citation type="submission" date="2014-01" db="EMBL/GenBank/DDBJ databases">
        <title>Actinotalea ferrariae CF5-4.</title>
        <authorList>
            <person name="Chen F."/>
            <person name="Li Y."/>
            <person name="Wang G."/>
        </authorList>
    </citation>
    <scope>NUCLEOTIDE SEQUENCE [LARGE SCALE GENOMIC DNA]</scope>
    <source>
        <strain evidence="1 2">CF5-4</strain>
    </source>
</reference>
<dbReference type="OrthoDB" id="5193143at2"/>
<accession>A0A021VQH4</accession>